<dbReference type="Gene3D" id="3.40.50.300">
    <property type="entry name" value="P-loop containing nucleotide triphosphate hydrolases"/>
    <property type="match status" value="2"/>
</dbReference>
<dbReference type="InterPro" id="IPR027417">
    <property type="entry name" value="P-loop_NTPase"/>
</dbReference>
<evidence type="ECO:0000313" key="2">
    <source>
        <dbReference type="EMBL" id="KAK4817776.1"/>
    </source>
</evidence>
<evidence type="ECO:0000259" key="1">
    <source>
        <dbReference type="Pfam" id="PF01712"/>
    </source>
</evidence>
<evidence type="ECO:0000313" key="3">
    <source>
        <dbReference type="Proteomes" id="UP001333110"/>
    </source>
</evidence>
<name>A0AAN7NTN0_MYCAM</name>
<dbReference type="EMBL" id="JAUNZN010000008">
    <property type="protein sequence ID" value="KAK4817776.1"/>
    <property type="molecule type" value="Genomic_DNA"/>
</dbReference>
<accession>A0AAN7NTN0</accession>
<dbReference type="PANTHER" id="PTHR10513">
    <property type="entry name" value="DEOXYNUCLEOSIDE KINASE"/>
    <property type="match status" value="1"/>
</dbReference>
<dbReference type="InterPro" id="IPR050566">
    <property type="entry name" value="Deoxyribonucleoside_kinase"/>
</dbReference>
<dbReference type="GO" id="GO:0006120">
    <property type="term" value="P:mitochondrial electron transport, NADH to ubiquinone"/>
    <property type="evidence" value="ECO:0007669"/>
    <property type="project" value="TreeGrafter"/>
</dbReference>
<reference evidence="2 3" key="1">
    <citation type="journal article" date="2023" name="J. Hered.">
        <title>Chromosome-level genome of the wood stork (Mycteria americana) provides insight into avian chromosome evolution.</title>
        <authorList>
            <person name="Flamio R. Jr."/>
            <person name="Ramstad K.M."/>
        </authorList>
    </citation>
    <scope>NUCLEOTIDE SEQUENCE [LARGE SCALE GENOMIC DNA]</scope>
    <source>
        <strain evidence="2">JAX WOST 10</strain>
    </source>
</reference>
<feature type="domain" description="Deoxynucleoside kinase" evidence="1">
    <location>
        <begin position="343"/>
        <end position="419"/>
    </location>
</feature>
<dbReference type="InterPro" id="IPR031314">
    <property type="entry name" value="DNK_dom"/>
</dbReference>
<organism evidence="2 3">
    <name type="scientific">Mycteria americana</name>
    <name type="common">Wood stork</name>
    <dbReference type="NCBI Taxonomy" id="33587"/>
    <lineage>
        <taxon>Eukaryota</taxon>
        <taxon>Metazoa</taxon>
        <taxon>Chordata</taxon>
        <taxon>Craniata</taxon>
        <taxon>Vertebrata</taxon>
        <taxon>Euteleostomi</taxon>
        <taxon>Archelosauria</taxon>
        <taxon>Archosauria</taxon>
        <taxon>Dinosauria</taxon>
        <taxon>Saurischia</taxon>
        <taxon>Theropoda</taxon>
        <taxon>Coelurosauria</taxon>
        <taxon>Aves</taxon>
        <taxon>Neognathae</taxon>
        <taxon>Neoaves</taxon>
        <taxon>Aequornithes</taxon>
        <taxon>Ciconiiformes</taxon>
        <taxon>Ciconiidae</taxon>
        <taxon>Mycteria</taxon>
    </lineage>
</organism>
<dbReference type="PANTHER" id="PTHR10513:SF15">
    <property type="entry name" value="NADH DEHYDROGENASE [UBIQUINONE] 1 ALPHA SUBCOMPLEX SUBUNIT 10, MITOCHONDRIAL"/>
    <property type="match status" value="1"/>
</dbReference>
<gene>
    <name evidence="2" type="ORF">QYF61_026999</name>
</gene>
<feature type="domain" description="Deoxynucleoside kinase" evidence="1">
    <location>
        <begin position="62"/>
        <end position="188"/>
    </location>
</feature>
<keyword evidence="3" id="KW-1185">Reference proteome</keyword>
<dbReference type="GO" id="GO:0005739">
    <property type="term" value="C:mitochondrion"/>
    <property type="evidence" value="ECO:0007669"/>
    <property type="project" value="GOC"/>
</dbReference>
<protein>
    <recommendedName>
        <fullName evidence="1">Deoxynucleoside kinase domain-containing protein</fullName>
    </recommendedName>
</protein>
<dbReference type="SUPFAM" id="SSF52540">
    <property type="entry name" value="P-loop containing nucleoside triphosphate hydrolases"/>
    <property type="match status" value="2"/>
</dbReference>
<dbReference type="Pfam" id="PF01712">
    <property type="entry name" value="dNK"/>
    <property type="match status" value="2"/>
</dbReference>
<proteinExistence type="predicted"/>
<comment type="caution">
    <text evidence="2">The sequence shown here is derived from an EMBL/GenBank/DDBJ whole genome shotgun (WGS) entry which is preliminary data.</text>
</comment>
<sequence>MSLWLAKLGPAAAASARGRLGSAVVPAARIHISSEQNLQYGWLAYVLGDRATKKFTAYSKIFTVEGNLFSGKGKLAQQIAEKLGMKYFPEADIHYLDRITGDGTLLHEKFNGFCNLERFYNDPTCPDGHSYRLQAWLFGNRVLQYADALEHLLATGQGVVMERSPYSDFVFLDAMFKQGYVHKRSRDSCSSLEMWNTNVALAFKRGKEEDPGSYRPVSLSLICRKVMDQILLEAISKYMEDVKRNVGRLKKWLGGNLMKFNKRECKVLHLGRKNCRHLYTLGDNCLESFAEEDPGVLMDTKLNVSQQRTQGILCHKASLWQRTPPASRALHEEECCQQVKGGLDHYKEIKEVSICEFLPPHCVIYIDVPVPEVQRRIQEKGKPYEKKVSPLYLQNIEDAYKKTFLPEIRLADQTVLSESLSKNVCKS</sequence>
<dbReference type="Proteomes" id="UP001333110">
    <property type="component" value="Unassembled WGS sequence"/>
</dbReference>
<dbReference type="AlphaFoldDB" id="A0AAN7NTN0"/>